<dbReference type="Pfam" id="PF04552">
    <property type="entry name" value="Sigma54_DBD"/>
    <property type="match status" value="1"/>
</dbReference>
<dbReference type="InterPro" id="IPR007634">
    <property type="entry name" value="RNA_pol_sigma_54_DNA-bd"/>
</dbReference>
<evidence type="ECO:0000256" key="3">
    <source>
        <dbReference type="ARBA" id="ARBA00022679"/>
    </source>
</evidence>
<dbReference type="AlphaFoldDB" id="A0A367ZRH5"/>
<dbReference type="PIRSF" id="PIRSF000774">
    <property type="entry name" value="RpoN"/>
    <property type="match status" value="1"/>
</dbReference>
<accession>A0A367ZRH5</accession>
<dbReference type="GO" id="GO:0006352">
    <property type="term" value="P:DNA-templated transcription initiation"/>
    <property type="evidence" value="ECO:0007669"/>
    <property type="project" value="InterPro"/>
</dbReference>
<keyword evidence="6" id="KW-0731">Sigma factor</keyword>
<evidence type="ECO:0000259" key="11">
    <source>
        <dbReference type="Pfam" id="PF04963"/>
    </source>
</evidence>
<evidence type="ECO:0000256" key="4">
    <source>
        <dbReference type="ARBA" id="ARBA00022695"/>
    </source>
</evidence>
<dbReference type="GO" id="GO:0016779">
    <property type="term" value="F:nucleotidyltransferase activity"/>
    <property type="evidence" value="ECO:0007669"/>
    <property type="project" value="UniProtKB-KW"/>
</dbReference>
<evidence type="ECO:0000256" key="1">
    <source>
        <dbReference type="ARBA" id="ARBA00008798"/>
    </source>
</evidence>
<protein>
    <submittedName>
        <fullName evidence="12">RNA polymerase sigma-54 factor RpoN</fullName>
    </submittedName>
</protein>
<dbReference type="GO" id="GO:0000428">
    <property type="term" value="C:DNA-directed RNA polymerase complex"/>
    <property type="evidence" value="ECO:0007669"/>
    <property type="project" value="UniProtKB-KW"/>
</dbReference>
<gene>
    <name evidence="12" type="ORF">OZSIB_2632</name>
</gene>
<evidence type="ECO:0000256" key="7">
    <source>
        <dbReference type="ARBA" id="ARBA00023125"/>
    </source>
</evidence>
<dbReference type="PANTHER" id="PTHR32248:SF4">
    <property type="entry name" value="RNA POLYMERASE SIGMA-54 FACTOR"/>
    <property type="match status" value="1"/>
</dbReference>
<dbReference type="InterPro" id="IPR038709">
    <property type="entry name" value="RpoN_core-bd_sf"/>
</dbReference>
<name>A0A367ZRH5_9BACT</name>
<proteinExistence type="inferred from homology"/>
<dbReference type="Proteomes" id="UP000252355">
    <property type="component" value="Unassembled WGS sequence"/>
</dbReference>
<keyword evidence="7" id="KW-0238">DNA-binding</keyword>
<evidence type="ECO:0000313" key="13">
    <source>
        <dbReference type="Proteomes" id="UP000252355"/>
    </source>
</evidence>
<keyword evidence="8" id="KW-0804">Transcription</keyword>
<evidence type="ECO:0000259" key="10">
    <source>
        <dbReference type="Pfam" id="PF04552"/>
    </source>
</evidence>
<dbReference type="GO" id="GO:0001216">
    <property type="term" value="F:DNA-binding transcription activator activity"/>
    <property type="evidence" value="ECO:0007669"/>
    <property type="project" value="InterPro"/>
</dbReference>
<dbReference type="GO" id="GO:0016987">
    <property type="term" value="F:sigma factor activity"/>
    <property type="evidence" value="ECO:0007669"/>
    <property type="project" value="UniProtKB-KW"/>
</dbReference>
<evidence type="ECO:0000256" key="9">
    <source>
        <dbReference type="SAM" id="MobiDB-lite"/>
    </source>
</evidence>
<evidence type="ECO:0000256" key="6">
    <source>
        <dbReference type="ARBA" id="ARBA00023082"/>
    </source>
</evidence>
<dbReference type="PRINTS" id="PR00045">
    <property type="entry name" value="SIGMA54FCT"/>
</dbReference>
<comment type="caution">
    <text evidence="12">The sequence shown here is derived from an EMBL/GenBank/DDBJ whole genome shotgun (WGS) entry which is preliminary data.</text>
</comment>
<feature type="domain" description="RNA polymerase sigma factor 54 DNA-binding" evidence="10">
    <location>
        <begin position="332"/>
        <end position="490"/>
    </location>
</feature>
<dbReference type="InterPro" id="IPR000394">
    <property type="entry name" value="RNA_pol_sigma_54"/>
</dbReference>
<evidence type="ECO:0000256" key="5">
    <source>
        <dbReference type="ARBA" id="ARBA00023015"/>
    </source>
</evidence>
<comment type="similarity">
    <text evidence="1">Belongs to the sigma-54 factor family.</text>
</comment>
<dbReference type="GO" id="GO:0003677">
    <property type="term" value="F:DNA binding"/>
    <property type="evidence" value="ECO:0007669"/>
    <property type="project" value="UniProtKB-KW"/>
</dbReference>
<dbReference type="PROSITE" id="PS00718">
    <property type="entry name" value="SIGMA54_2"/>
    <property type="match status" value="1"/>
</dbReference>
<sequence length="491" mass="55915">MDNSMRLGLQQKQTLQLKMTPEMQLAIKILQLNTVELKNQVLEMLETNPVVELEEPSRDESSKEPPTEIPLEKLQEEPVEPVPPSKEFREESRDDFGIDWQKYIQDSENTEFKVSRGRYTGEEDEATFENFVSAKTNLREHLNNQLHEVDLNPTERKIGEFLVGLIDRNGYLRYTREQLAEMLKIDQAVVDKVVRAIQSMDPAGVGAYDLRECLLLQARDEGYEDDAVTAVIDKHLDDLAANRLAQIAKATGYDLEDIQAAVEVIKGFNPKPGASFPVAGDQIYVTPDVFIEKVDGEYVVSLNERDIPRLRINNLYKEAIKNKDRTDKATYEFIREKLEAARSFMRYIDKRKETILNVTKAIVEVQHEFLDHGILYLKPLTLQDVAVMAGVHESTVSRATSGKYAQTPRGLLELKFFFSGAARTHTGEDVSTQAVKKRIEDLVKQEDPKNPLSDSDIVERLKAEGIYIARRTVAKYRGELNILSSSARRRA</sequence>
<keyword evidence="5" id="KW-0805">Transcription regulation</keyword>
<feature type="region of interest" description="Disordered" evidence="9">
    <location>
        <begin position="51"/>
        <end position="91"/>
    </location>
</feature>
<evidence type="ECO:0000256" key="8">
    <source>
        <dbReference type="ARBA" id="ARBA00023163"/>
    </source>
</evidence>
<dbReference type="Pfam" id="PF04963">
    <property type="entry name" value="Sigma54_CBD"/>
    <property type="match status" value="1"/>
</dbReference>
<dbReference type="Gene3D" id="1.10.10.60">
    <property type="entry name" value="Homeodomain-like"/>
    <property type="match status" value="1"/>
</dbReference>
<dbReference type="Gene3D" id="1.10.10.1330">
    <property type="entry name" value="RNA polymerase sigma-54 factor, core-binding domain"/>
    <property type="match status" value="1"/>
</dbReference>
<keyword evidence="3" id="KW-0808">Transferase</keyword>
<organism evidence="12 13">
    <name type="scientific">Candidatus Ozemobacter sibiricus</name>
    <dbReference type="NCBI Taxonomy" id="2268124"/>
    <lineage>
        <taxon>Bacteria</taxon>
        <taxon>Candidatus Ozemobacteria</taxon>
        <taxon>Candidatus Ozemobacterales</taxon>
        <taxon>Candidatus Ozemobacteraceae</taxon>
        <taxon>Candidatus Ozemobacter</taxon>
    </lineage>
</organism>
<dbReference type="EMBL" id="QOQW01000004">
    <property type="protein sequence ID" value="RCK80744.1"/>
    <property type="molecule type" value="Genomic_DNA"/>
</dbReference>
<keyword evidence="4" id="KW-0548">Nucleotidyltransferase</keyword>
<dbReference type="InterPro" id="IPR007046">
    <property type="entry name" value="RNA_pol_sigma_54_core-bd"/>
</dbReference>
<feature type="domain" description="RNA polymerase sigma factor 54 core-binding" evidence="11">
    <location>
        <begin position="128"/>
        <end position="316"/>
    </location>
</feature>
<reference evidence="12 13" key="1">
    <citation type="submission" date="2018-05" db="EMBL/GenBank/DDBJ databases">
        <title>A metagenomic window into the 2 km-deep terrestrial subsurface aquifer revealed taxonomically and functionally diverse microbial community comprising novel uncultured bacterial lineages.</title>
        <authorList>
            <person name="Kadnikov V.V."/>
            <person name="Mardanov A.V."/>
            <person name="Beletsky A.V."/>
            <person name="Banks D."/>
            <person name="Pimenov N.V."/>
            <person name="Frank Y.A."/>
            <person name="Karnachuk O.V."/>
            <person name="Ravin N.V."/>
        </authorList>
    </citation>
    <scope>NUCLEOTIDE SEQUENCE [LARGE SCALE GENOMIC DNA]</scope>
    <source>
        <strain evidence="12">BY5</strain>
    </source>
</reference>
<evidence type="ECO:0000313" key="12">
    <source>
        <dbReference type="EMBL" id="RCK80744.1"/>
    </source>
</evidence>
<evidence type="ECO:0000256" key="2">
    <source>
        <dbReference type="ARBA" id="ARBA00022478"/>
    </source>
</evidence>
<dbReference type="NCBIfam" id="TIGR02395">
    <property type="entry name" value="rpoN_sigma"/>
    <property type="match status" value="1"/>
</dbReference>
<dbReference type="Pfam" id="PF00309">
    <property type="entry name" value="Sigma54_AID"/>
    <property type="match status" value="1"/>
</dbReference>
<feature type="compositionally biased region" description="Basic and acidic residues" evidence="9">
    <location>
        <begin position="55"/>
        <end position="76"/>
    </location>
</feature>
<dbReference type="PANTHER" id="PTHR32248">
    <property type="entry name" value="RNA POLYMERASE SIGMA-54 FACTOR"/>
    <property type="match status" value="1"/>
</dbReference>
<keyword evidence="2" id="KW-0240">DNA-directed RNA polymerase</keyword>
<dbReference type="PROSITE" id="PS50044">
    <property type="entry name" value="SIGMA54_3"/>
    <property type="match status" value="1"/>
</dbReference>